<dbReference type="Gene3D" id="1.25.40.510">
    <property type="entry name" value="GLE1-like"/>
    <property type="match status" value="1"/>
</dbReference>
<dbReference type="GO" id="GO:0031369">
    <property type="term" value="F:translation initiation factor binding"/>
    <property type="evidence" value="ECO:0007669"/>
    <property type="project" value="TreeGrafter"/>
</dbReference>
<evidence type="ECO:0000256" key="7">
    <source>
        <dbReference type="ARBA" id="ARBA00023132"/>
    </source>
</evidence>
<keyword evidence="5" id="KW-0653">Protein transport</keyword>
<accession>A0A5B0LLV9</accession>
<evidence type="ECO:0000256" key="6">
    <source>
        <dbReference type="ARBA" id="ARBA00023010"/>
    </source>
</evidence>
<dbReference type="GO" id="GO:0044614">
    <property type="term" value="C:nuclear pore cytoplasmic filaments"/>
    <property type="evidence" value="ECO:0007669"/>
    <property type="project" value="TreeGrafter"/>
</dbReference>
<evidence type="ECO:0000256" key="2">
    <source>
        <dbReference type="ARBA" id="ARBA00011056"/>
    </source>
</evidence>
<protein>
    <recommendedName>
        <fullName evidence="9">mRNA export factor GLE1</fullName>
    </recommendedName>
    <alternativeName>
        <fullName evidence="10">Nucleoporin GLE1</fullName>
    </alternativeName>
</protein>
<dbReference type="InterPro" id="IPR038506">
    <property type="entry name" value="GLE1-like_sf"/>
</dbReference>
<dbReference type="InterPro" id="IPR012476">
    <property type="entry name" value="GLE1"/>
</dbReference>
<dbReference type="OrthoDB" id="420884at2759"/>
<dbReference type="PANTHER" id="PTHR12960">
    <property type="entry name" value="GLE-1-RELATED"/>
    <property type="match status" value="1"/>
</dbReference>
<keyword evidence="6" id="KW-0811">Translocation</keyword>
<evidence type="ECO:0000313" key="11">
    <source>
        <dbReference type="EMBL" id="KAA1064850.1"/>
    </source>
</evidence>
<dbReference type="EMBL" id="VSWC01000197">
    <property type="protein sequence ID" value="KAA1064850.1"/>
    <property type="molecule type" value="Genomic_DNA"/>
</dbReference>
<keyword evidence="12" id="KW-1185">Reference proteome</keyword>
<organism evidence="11 12">
    <name type="scientific">Puccinia graminis f. sp. tritici</name>
    <dbReference type="NCBI Taxonomy" id="56615"/>
    <lineage>
        <taxon>Eukaryota</taxon>
        <taxon>Fungi</taxon>
        <taxon>Dikarya</taxon>
        <taxon>Basidiomycota</taxon>
        <taxon>Pucciniomycotina</taxon>
        <taxon>Pucciniomycetes</taxon>
        <taxon>Pucciniales</taxon>
        <taxon>Pucciniaceae</taxon>
        <taxon>Puccinia</taxon>
    </lineage>
</organism>
<comment type="similarity">
    <text evidence="2">Belongs to the GLE1 family.</text>
</comment>
<sequence>MARLVAIFAAIKQSDPSDVVPSLKGVPKQEQLQRIPPELRLDSSWKWLANTLKLPLIFLTATPRVLASFLEVASQRLFEIYGSQFIKFLKTLLDRGILIPAHPSPKSNWNDIDCKPSIFQLQGLIEDFLNKGKLLPDPHLNPTGQFYQLTYD</sequence>
<evidence type="ECO:0000256" key="3">
    <source>
        <dbReference type="ARBA" id="ARBA00022448"/>
    </source>
</evidence>
<name>A0A5B0LLV9_PUCGR</name>
<evidence type="ECO:0000256" key="4">
    <source>
        <dbReference type="ARBA" id="ARBA00022816"/>
    </source>
</evidence>
<gene>
    <name evidence="11" type="ORF">PGT21_016572</name>
</gene>
<dbReference type="GO" id="GO:0016973">
    <property type="term" value="P:poly(A)+ mRNA export from nucleus"/>
    <property type="evidence" value="ECO:0007669"/>
    <property type="project" value="InterPro"/>
</dbReference>
<evidence type="ECO:0000256" key="1">
    <source>
        <dbReference type="ARBA" id="ARBA00004567"/>
    </source>
</evidence>
<keyword evidence="8" id="KW-0539">Nucleus</keyword>
<dbReference type="Pfam" id="PF07817">
    <property type="entry name" value="GLE1"/>
    <property type="match status" value="1"/>
</dbReference>
<dbReference type="PANTHER" id="PTHR12960:SF0">
    <property type="entry name" value="MRNA EXPORT FACTOR GLE1"/>
    <property type="match status" value="1"/>
</dbReference>
<keyword evidence="3" id="KW-0813">Transport</keyword>
<reference evidence="11 12" key="1">
    <citation type="submission" date="2019-05" db="EMBL/GenBank/DDBJ databases">
        <title>Emergence of the Ug99 lineage of the wheat stem rust pathogen through somatic hybridization.</title>
        <authorList>
            <person name="Li F."/>
            <person name="Upadhyaya N.M."/>
            <person name="Sperschneider J."/>
            <person name="Matny O."/>
            <person name="Nguyen-Phuc H."/>
            <person name="Mago R."/>
            <person name="Raley C."/>
            <person name="Miller M.E."/>
            <person name="Silverstein K.A.T."/>
            <person name="Henningsen E."/>
            <person name="Hirsch C.D."/>
            <person name="Visser B."/>
            <person name="Pretorius Z.A."/>
            <person name="Steffenson B.J."/>
            <person name="Schwessinger B."/>
            <person name="Dodds P.N."/>
            <person name="Figueroa M."/>
        </authorList>
    </citation>
    <scope>NUCLEOTIDE SEQUENCE [LARGE SCALE GENOMIC DNA]</scope>
    <source>
        <strain evidence="11">21-0</strain>
    </source>
</reference>
<dbReference type="GO" id="GO:0005737">
    <property type="term" value="C:cytoplasm"/>
    <property type="evidence" value="ECO:0007669"/>
    <property type="project" value="TreeGrafter"/>
</dbReference>
<dbReference type="Proteomes" id="UP000324748">
    <property type="component" value="Unassembled WGS sequence"/>
</dbReference>
<keyword evidence="4" id="KW-0509">mRNA transport</keyword>
<comment type="subcellular location">
    <subcellularLocation>
        <location evidence="1">Nucleus</location>
        <location evidence="1">Nuclear pore complex</location>
    </subcellularLocation>
</comment>
<evidence type="ECO:0000256" key="8">
    <source>
        <dbReference type="ARBA" id="ARBA00023242"/>
    </source>
</evidence>
<evidence type="ECO:0000256" key="5">
    <source>
        <dbReference type="ARBA" id="ARBA00022927"/>
    </source>
</evidence>
<evidence type="ECO:0000313" key="12">
    <source>
        <dbReference type="Proteomes" id="UP000324748"/>
    </source>
</evidence>
<proteinExistence type="inferred from homology"/>
<dbReference type="AlphaFoldDB" id="A0A5B0LLV9"/>
<dbReference type="GO" id="GO:0015031">
    <property type="term" value="P:protein transport"/>
    <property type="evidence" value="ECO:0007669"/>
    <property type="project" value="UniProtKB-KW"/>
</dbReference>
<evidence type="ECO:0000256" key="9">
    <source>
        <dbReference type="ARBA" id="ARBA00026227"/>
    </source>
</evidence>
<dbReference type="GO" id="GO:0005543">
    <property type="term" value="F:phospholipid binding"/>
    <property type="evidence" value="ECO:0007669"/>
    <property type="project" value="TreeGrafter"/>
</dbReference>
<evidence type="ECO:0000256" key="10">
    <source>
        <dbReference type="ARBA" id="ARBA00029983"/>
    </source>
</evidence>
<comment type="caution">
    <text evidence="11">The sequence shown here is derived from an EMBL/GenBank/DDBJ whole genome shotgun (WGS) entry which is preliminary data.</text>
</comment>
<keyword evidence="7" id="KW-0906">Nuclear pore complex</keyword>
<dbReference type="GO" id="GO:0000822">
    <property type="term" value="F:inositol hexakisphosphate binding"/>
    <property type="evidence" value="ECO:0007669"/>
    <property type="project" value="TreeGrafter"/>
</dbReference>